<dbReference type="EMBL" id="JAVXUO010001805">
    <property type="protein sequence ID" value="KAK2978978.1"/>
    <property type="molecule type" value="Genomic_DNA"/>
</dbReference>
<keyword evidence="3" id="KW-0687">Ribonucleoprotein</keyword>
<name>A0AA88QYM4_9ASTE</name>
<organism evidence="4 5">
    <name type="scientific">Escallonia rubra</name>
    <dbReference type="NCBI Taxonomy" id="112253"/>
    <lineage>
        <taxon>Eukaryota</taxon>
        <taxon>Viridiplantae</taxon>
        <taxon>Streptophyta</taxon>
        <taxon>Embryophyta</taxon>
        <taxon>Tracheophyta</taxon>
        <taxon>Spermatophyta</taxon>
        <taxon>Magnoliopsida</taxon>
        <taxon>eudicotyledons</taxon>
        <taxon>Gunneridae</taxon>
        <taxon>Pentapetalae</taxon>
        <taxon>asterids</taxon>
        <taxon>campanulids</taxon>
        <taxon>Escalloniales</taxon>
        <taxon>Escalloniaceae</taxon>
        <taxon>Escallonia</taxon>
    </lineage>
</organism>
<gene>
    <name evidence="4" type="ORF">RJ640_017542</name>
</gene>
<evidence type="ECO:0000256" key="1">
    <source>
        <dbReference type="ARBA" id="ARBA00009875"/>
    </source>
</evidence>
<sequence length="128" mass="14661">MPKPVQSSLFIPICVADLLNEERNNLEIIPHLRPAEYRRSRLPWNRRTVNRAYGGVLSGVAVRESYDLSDFGCGPSDNGSLRDNVFTSSLLHQYIDQAKYEKQGSNRRNYNCHHPLATKAPRHFCIFS</sequence>
<proteinExistence type="inferred from homology"/>
<comment type="caution">
    <text evidence="4">The sequence shown here is derived from an EMBL/GenBank/DDBJ whole genome shotgun (WGS) entry which is preliminary data.</text>
</comment>
<evidence type="ECO:0000256" key="2">
    <source>
        <dbReference type="ARBA" id="ARBA00022980"/>
    </source>
</evidence>
<keyword evidence="2" id="KW-0689">Ribosomal protein</keyword>
<evidence type="ECO:0000256" key="3">
    <source>
        <dbReference type="ARBA" id="ARBA00023274"/>
    </source>
</evidence>
<dbReference type="Gene3D" id="6.20.340.10">
    <property type="match status" value="1"/>
</dbReference>
<dbReference type="InterPro" id="IPR008195">
    <property type="entry name" value="Ribosomal_eL34"/>
</dbReference>
<dbReference type="GO" id="GO:1990904">
    <property type="term" value="C:ribonucleoprotein complex"/>
    <property type="evidence" value="ECO:0007669"/>
    <property type="project" value="UniProtKB-KW"/>
</dbReference>
<keyword evidence="5" id="KW-1185">Reference proteome</keyword>
<dbReference type="InterPro" id="IPR038562">
    <property type="entry name" value="Ribosomal_eL34_C_sf"/>
</dbReference>
<dbReference type="GO" id="GO:0003735">
    <property type="term" value="F:structural constituent of ribosome"/>
    <property type="evidence" value="ECO:0007669"/>
    <property type="project" value="InterPro"/>
</dbReference>
<evidence type="ECO:0000313" key="5">
    <source>
        <dbReference type="Proteomes" id="UP001187471"/>
    </source>
</evidence>
<comment type="similarity">
    <text evidence="1">Belongs to the eukaryotic ribosomal protein eL34 family.</text>
</comment>
<dbReference type="AlphaFoldDB" id="A0AA88QYM4"/>
<dbReference type="GO" id="GO:0005840">
    <property type="term" value="C:ribosome"/>
    <property type="evidence" value="ECO:0007669"/>
    <property type="project" value="UniProtKB-KW"/>
</dbReference>
<evidence type="ECO:0000313" key="4">
    <source>
        <dbReference type="EMBL" id="KAK2978978.1"/>
    </source>
</evidence>
<dbReference type="PANTHER" id="PTHR10759">
    <property type="entry name" value="60S RIBOSOMAL PROTEIN L34"/>
    <property type="match status" value="1"/>
</dbReference>
<protein>
    <submittedName>
        <fullName evidence="4">Uncharacterized protein</fullName>
    </submittedName>
</protein>
<reference evidence="4" key="1">
    <citation type="submission" date="2022-12" db="EMBL/GenBank/DDBJ databases">
        <title>Draft genome assemblies for two species of Escallonia (Escalloniales).</title>
        <authorList>
            <person name="Chanderbali A."/>
            <person name="Dervinis C."/>
            <person name="Anghel I."/>
            <person name="Soltis D."/>
            <person name="Soltis P."/>
            <person name="Zapata F."/>
        </authorList>
    </citation>
    <scope>NUCLEOTIDE SEQUENCE</scope>
    <source>
        <strain evidence="4">UCBG92.1500</strain>
        <tissue evidence="4">Leaf</tissue>
    </source>
</reference>
<accession>A0AA88QYM4</accession>
<dbReference type="Pfam" id="PF01199">
    <property type="entry name" value="Ribosomal_L34e"/>
    <property type="match status" value="1"/>
</dbReference>
<dbReference type="Proteomes" id="UP001187471">
    <property type="component" value="Unassembled WGS sequence"/>
</dbReference>
<dbReference type="GO" id="GO:0006412">
    <property type="term" value="P:translation"/>
    <property type="evidence" value="ECO:0007669"/>
    <property type="project" value="InterPro"/>
</dbReference>